<dbReference type="PANTHER" id="PTHR47540">
    <property type="entry name" value="THIAMINE REPRESSIBLE GENES REGULATORY PROTEIN THI5"/>
    <property type="match status" value="1"/>
</dbReference>
<dbReference type="InterPro" id="IPR007219">
    <property type="entry name" value="XnlR_reg_dom"/>
</dbReference>
<dbReference type="SMART" id="SM00066">
    <property type="entry name" value="GAL4"/>
    <property type="match status" value="1"/>
</dbReference>
<protein>
    <recommendedName>
        <fullName evidence="9">Zn(2)-C6 fungal-type domain-containing protein</fullName>
    </recommendedName>
</protein>
<evidence type="ECO:0000256" key="6">
    <source>
        <dbReference type="ARBA" id="ARBA00023242"/>
    </source>
</evidence>
<reference evidence="10 11" key="1">
    <citation type="journal article" date="2025" name="Microbiol. Resour. Announc.">
        <title>Draft genome sequences for Neonectria magnoliae and Neonectria punicea, canker pathogens of Liriodendron tulipifera and Acer saccharum in West Virginia.</title>
        <authorList>
            <person name="Petronek H.M."/>
            <person name="Kasson M.T."/>
            <person name="Metheny A.M."/>
            <person name="Stauder C.M."/>
            <person name="Lovett B."/>
            <person name="Lynch S.C."/>
            <person name="Garnas J.R."/>
            <person name="Kasson L.R."/>
            <person name="Stajich J.E."/>
        </authorList>
    </citation>
    <scope>NUCLEOTIDE SEQUENCE [LARGE SCALE GENOMIC DNA]</scope>
    <source>
        <strain evidence="10 11">NRRL 64653</strain>
    </source>
</reference>
<dbReference type="Proteomes" id="UP001498476">
    <property type="component" value="Unassembled WGS sequence"/>
</dbReference>
<evidence type="ECO:0000256" key="1">
    <source>
        <dbReference type="ARBA" id="ARBA00004123"/>
    </source>
</evidence>
<dbReference type="PROSITE" id="PS00463">
    <property type="entry name" value="ZN2_CY6_FUNGAL_1"/>
    <property type="match status" value="1"/>
</dbReference>
<evidence type="ECO:0000313" key="10">
    <source>
        <dbReference type="EMBL" id="KAK7408952.1"/>
    </source>
</evidence>
<dbReference type="EMBL" id="JAZAVJ010000168">
    <property type="protein sequence ID" value="KAK7408952.1"/>
    <property type="molecule type" value="Genomic_DNA"/>
</dbReference>
<feature type="region of interest" description="Disordered" evidence="7">
    <location>
        <begin position="1"/>
        <end position="61"/>
    </location>
</feature>
<dbReference type="SMART" id="SM00906">
    <property type="entry name" value="Fungal_trans"/>
    <property type="match status" value="1"/>
</dbReference>
<dbReference type="InterPro" id="IPR036864">
    <property type="entry name" value="Zn2-C6_fun-type_DNA-bd_sf"/>
</dbReference>
<evidence type="ECO:0000256" key="2">
    <source>
        <dbReference type="ARBA" id="ARBA00022723"/>
    </source>
</evidence>
<keyword evidence="5" id="KW-0804">Transcription</keyword>
<evidence type="ECO:0000313" key="11">
    <source>
        <dbReference type="Proteomes" id="UP001498476"/>
    </source>
</evidence>
<sequence>MDAPMMTPSYPVPPSRSDRFLPDEAVETSSVVSPPPAYSTRRKRSTASSEHSGHRVEGNRKLRKVSRACDFCKSRKAKCSGDLPCVKCVAKGRPCSFDAKYTRGRPPTPPQSDAHSRPSYDHGAITQEEELGFGGISNSVQTRTEPRDDLDLSRRYPGSFESTAPSRASPELGMAEIQGQVFDPTSGLPFLHRAWKRLSAQNSNQAPDATKSSTENQSLYMAGDKPLPDIDGDVSIPLPSPSDGRNLLGLYFDVCVATYRIFHRPTLEAWLGTIEKNVEEKRPIWHDIGRAKAAIVLVALAVATLHQEKSKGFLSADDEARALRVSDELFAISTRLADEETGYPKLESAQARLVHVLYLLTTSRFNRSWYVFGNALQLISALGLHRRANKRRRVSRPDYIHTQCCIRTFWTAYVLDNYLGVIFGRPRHFHDDDIDQEFPDRVNDADMTVLGPRDENLEDCQIDALIFHARIAEIFGSISREVYTLRDITNQERVAAAHKLNQRIHDWHASLPLHLGSIRLSVLITSYRRQATILKLAHSHAIMHANRLFLLDTSTATYETQVTECMGAAKVVLETVDYMAQDGPIFHAFWWTHYVTFCALVVTYVWEMQQQRAGRQIGIQNRAKLIELAERCQTHLARATASNSPSRRYAVILEEFRTAAKNPSTRLGITTIDPDLNGSAPRLGQSNGLNNLSTVDTSDSISGTVGQVYQETDSTLVYDPRLLDEWQTADWLDLDASVSNPITMSNIELTVFRRFGPMWN</sequence>
<dbReference type="CDD" id="cd12148">
    <property type="entry name" value="fungal_TF_MHR"/>
    <property type="match status" value="1"/>
</dbReference>
<evidence type="ECO:0000256" key="7">
    <source>
        <dbReference type="SAM" id="MobiDB-lite"/>
    </source>
</evidence>
<proteinExistence type="predicted"/>
<dbReference type="Gene3D" id="4.10.240.10">
    <property type="entry name" value="Zn(2)-C6 fungal-type DNA-binding domain"/>
    <property type="match status" value="1"/>
</dbReference>
<dbReference type="PROSITE" id="PS50048">
    <property type="entry name" value="ZN2_CY6_FUNGAL_2"/>
    <property type="match status" value="1"/>
</dbReference>
<organism evidence="10 11">
    <name type="scientific">Neonectria punicea</name>
    <dbReference type="NCBI Taxonomy" id="979145"/>
    <lineage>
        <taxon>Eukaryota</taxon>
        <taxon>Fungi</taxon>
        <taxon>Dikarya</taxon>
        <taxon>Ascomycota</taxon>
        <taxon>Pezizomycotina</taxon>
        <taxon>Sordariomycetes</taxon>
        <taxon>Hypocreomycetidae</taxon>
        <taxon>Hypocreales</taxon>
        <taxon>Nectriaceae</taxon>
        <taxon>Neonectria</taxon>
    </lineage>
</organism>
<keyword evidence="4" id="KW-0238">DNA-binding</keyword>
<feature type="transmembrane region" description="Helical" evidence="8">
    <location>
        <begin position="588"/>
        <end position="606"/>
    </location>
</feature>
<name>A0ABR1GTV9_9HYPO</name>
<keyword evidence="2" id="KW-0479">Metal-binding</keyword>
<evidence type="ECO:0000256" key="5">
    <source>
        <dbReference type="ARBA" id="ARBA00023163"/>
    </source>
</evidence>
<dbReference type="SUPFAM" id="SSF57701">
    <property type="entry name" value="Zn2/Cys6 DNA-binding domain"/>
    <property type="match status" value="1"/>
</dbReference>
<dbReference type="PANTHER" id="PTHR47540:SF2">
    <property type="entry name" value="ZN(II)2CYS6 TRANSCRIPTION FACTOR (EUROFUNG)"/>
    <property type="match status" value="1"/>
</dbReference>
<keyword evidence="11" id="KW-1185">Reference proteome</keyword>
<comment type="caution">
    <text evidence="10">The sequence shown here is derived from an EMBL/GenBank/DDBJ whole genome shotgun (WGS) entry which is preliminary data.</text>
</comment>
<gene>
    <name evidence="10" type="ORF">QQX98_008896</name>
</gene>
<evidence type="ECO:0000256" key="8">
    <source>
        <dbReference type="SAM" id="Phobius"/>
    </source>
</evidence>
<keyword evidence="8" id="KW-0472">Membrane</keyword>
<keyword evidence="6" id="KW-0539">Nucleus</keyword>
<keyword evidence="8" id="KW-0812">Transmembrane</keyword>
<feature type="domain" description="Zn(2)-C6 fungal-type" evidence="9">
    <location>
        <begin position="68"/>
        <end position="97"/>
    </location>
</feature>
<feature type="region of interest" description="Disordered" evidence="7">
    <location>
        <begin position="98"/>
        <end position="171"/>
    </location>
</feature>
<comment type="subcellular location">
    <subcellularLocation>
        <location evidence="1">Nucleus</location>
    </subcellularLocation>
</comment>
<accession>A0ABR1GTV9</accession>
<dbReference type="InterPro" id="IPR051711">
    <property type="entry name" value="Stress_Response_Reg"/>
</dbReference>
<dbReference type="InterPro" id="IPR001138">
    <property type="entry name" value="Zn2Cys6_DnaBD"/>
</dbReference>
<evidence type="ECO:0000256" key="3">
    <source>
        <dbReference type="ARBA" id="ARBA00023015"/>
    </source>
</evidence>
<evidence type="ECO:0000256" key="4">
    <source>
        <dbReference type="ARBA" id="ARBA00023125"/>
    </source>
</evidence>
<feature type="compositionally biased region" description="Basic and acidic residues" evidence="7">
    <location>
        <begin position="144"/>
        <end position="154"/>
    </location>
</feature>
<dbReference type="CDD" id="cd00067">
    <property type="entry name" value="GAL4"/>
    <property type="match status" value="1"/>
</dbReference>
<dbReference type="Pfam" id="PF04082">
    <property type="entry name" value="Fungal_trans"/>
    <property type="match status" value="1"/>
</dbReference>
<keyword evidence="3" id="KW-0805">Transcription regulation</keyword>
<dbReference type="Pfam" id="PF00172">
    <property type="entry name" value="Zn_clus"/>
    <property type="match status" value="1"/>
</dbReference>
<keyword evidence="8" id="KW-1133">Transmembrane helix</keyword>
<evidence type="ECO:0000259" key="9">
    <source>
        <dbReference type="PROSITE" id="PS50048"/>
    </source>
</evidence>
<feature type="compositionally biased region" description="Basic and acidic residues" evidence="7">
    <location>
        <begin position="51"/>
        <end position="60"/>
    </location>
</feature>